<sequence length="142" mass="16517">STRVALNHLESVPEKLSLVEDCRDTGVRKISFDYLSTSKIFWLLNNLYECTDCLIRYLQLHMYESHCRREMIEERYMRYKDMVTSLQQQLEDSKQRVGQVKDVKMDAEISDVEMAAHSSSWRTQNSFLCSSLLSSSGFLDAG</sequence>
<protein>
    <submittedName>
        <fullName evidence="2">Uncharacterized protein</fullName>
    </submittedName>
</protein>
<dbReference type="GO" id="GO:0005814">
    <property type="term" value="C:centriole"/>
    <property type="evidence" value="ECO:0007669"/>
    <property type="project" value="TreeGrafter"/>
</dbReference>
<accession>A0A3L8T0E5</accession>
<evidence type="ECO:0000313" key="3">
    <source>
        <dbReference type="Proteomes" id="UP000276834"/>
    </source>
</evidence>
<feature type="non-terminal residue" evidence="2">
    <location>
        <position position="1"/>
    </location>
</feature>
<dbReference type="EMBL" id="QUSF01000004">
    <property type="protein sequence ID" value="RLW10489.1"/>
    <property type="molecule type" value="Genomic_DNA"/>
</dbReference>
<feature type="coiled-coil region" evidence="1">
    <location>
        <begin position="69"/>
        <end position="96"/>
    </location>
</feature>
<dbReference type="OrthoDB" id="10046318at2759"/>
<proteinExistence type="predicted"/>
<evidence type="ECO:0000256" key="1">
    <source>
        <dbReference type="SAM" id="Coils"/>
    </source>
</evidence>
<dbReference type="PANTHER" id="PTHR46657">
    <property type="entry name" value="CENTROSOMAL PROTEIN OF 128 KDA"/>
    <property type="match status" value="1"/>
</dbReference>
<dbReference type="AlphaFoldDB" id="A0A3L8T0E5"/>
<dbReference type="GO" id="GO:0000922">
    <property type="term" value="C:spindle pole"/>
    <property type="evidence" value="ECO:0007669"/>
    <property type="project" value="TreeGrafter"/>
</dbReference>
<name>A0A3L8T0E5_CHLGU</name>
<dbReference type="PANTHER" id="PTHR46657:SF1">
    <property type="entry name" value="CENTROSOMAL PROTEIN OF 128 KDA"/>
    <property type="match status" value="1"/>
</dbReference>
<organism evidence="2 3">
    <name type="scientific">Chloebia gouldiae</name>
    <name type="common">Gouldian finch</name>
    <name type="synonym">Erythrura gouldiae</name>
    <dbReference type="NCBI Taxonomy" id="44316"/>
    <lineage>
        <taxon>Eukaryota</taxon>
        <taxon>Metazoa</taxon>
        <taxon>Chordata</taxon>
        <taxon>Craniata</taxon>
        <taxon>Vertebrata</taxon>
        <taxon>Euteleostomi</taxon>
        <taxon>Archelosauria</taxon>
        <taxon>Archosauria</taxon>
        <taxon>Dinosauria</taxon>
        <taxon>Saurischia</taxon>
        <taxon>Theropoda</taxon>
        <taxon>Coelurosauria</taxon>
        <taxon>Aves</taxon>
        <taxon>Neognathae</taxon>
        <taxon>Neoaves</taxon>
        <taxon>Telluraves</taxon>
        <taxon>Australaves</taxon>
        <taxon>Passeriformes</taxon>
        <taxon>Passeroidea</taxon>
        <taxon>Passeridae</taxon>
        <taxon>Chloebia</taxon>
    </lineage>
</organism>
<dbReference type="Proteomes" id="UP000276834">
    <property type="component" value="Unassembled WGS sequence"/>
</dbReference>
<comment type="caution">
    <text evidence="2">The sequence shown here is derived from an EMBL/GenBank/DDBJ whole genome shotgun (WGS) entry which is preliminary data.</text>
</comment>
<dbReference type="InterPro" id="IPR026652">
    <property type="entry name" value="CEP128"/>
</dbReference>
<reference evidence="2 3" key="1">
    <citation type="journal article" date="2018" name="Proc. R. Soc. B">
        <title>A non-coding region near Follistatin controls head colour polymorphism in the Gouldian finch.</title>
        <authorList>
            <person name="Toomey M.B."/>
            <person name="Marques C.I."/>
            <person name="Andrade P."/>
            <person name="Araujo P.M."/>
            <person name="Sabatino S."/>
            <person name="Gazda M.A."/>
            <person name="Afonso S."/>
            <person name="Lopes R.J."/>
            <person name="Corbo J.C."/>
            <person name="Carneiro M."/>
        </authorList>
    </citation>
    <scope>NUCLEOTIDE SEQUENCE [LARGE SCALE GENOMIC DNA]</scope>
    <source>
        <strain evidence="2">Red01</strain>
        <tissue evidence="2">Muscle</tissue>
    </source>
</reference>
<keyword evidence="3" id="KW-1185">Reference proteome</keyword>
<keyword evidence="1" id="KW-0175">Coiled coil</keyword>
<evidence type="ECO:0000313" key="2">
    <source>
        <dbReference type="EMBL" id="RLW10489.1"/>
    </source>
</evidence>
<gene>
    <name evidence="2" type="ORF">DV515_00002055</name>
</gene>